<proteinExistence type="predicted"/>
<organism evidence="1 2">
    <name type="scientific">Catenulispora yoronensis</name>
    <dbReference type="NCBI Taxonomy" id="450799"/>
    <lineage>
        <taxon>Bacteria</taxon>
        <taxon>Bacillati</taxon>
        <taxon>Actinomycetota</taxon>
        <taxon>Actinomycetes</taxon>
        <taxon>Catenulisporales</taxon>
        <taxon>Catenulisporaceae</taxon>
        <taxon>Catenulispora</taxon>
    </lineage>
</organism>
<gene>
    <name evidence="1" type="ORF">GCM10009839_52500</name>
</gene>
<name>A0ABN2UUF3_9ACTN</name>
<protein>
    <submittedName>
        <fullName evidence="1">Uncharacterized protein</fullName>
    </submittedName>
</protein>
<dbReference type="Proteomes" id="UP001500751">
    <property type="component" value="Unassembled WGS sequence"/>
</dbReference>
<reference evidence="1 2" key="1">
    <citation type="journal article" date="2019" name="Int. J. Syst. Evol. Microbiol.">
        <title>The Global Catalogue of Microorganisms (GCM) 10K type strain sequencing project: providing services to taxonomists for standard genome sequencing and annotation.</title>
        <authorList>
            <consortium name="The Broad Institute Genomics Platform"/>
            <consortium name="The Broad Institute Genome Sequencing Center for Infectious Disease"/>
            <person name="Wu L."/>
            <person name="Ma J."/>
        </authorList>
    </citation>
    <scope>NUCLEOTIDE SEQUENCE [LARGE SCALE GENOMIC DNA]</scope>
    <source>
        <strain evidence="1 2">JCM 16014</strain>
    </source>
</reference>
<dbReference type="EMBL" id="BAAAQN010000034">
    <property type="protein sequence ID" value="GAA2042979.1"/>
    <property type="molecule type" value="Genomic_DNA"/>
</dbReference>
<sequence>MKTYGQCWADWLYGNQRDAFMASVYDACAEIDECDSPLTKTRLIGELRQRVSGSNRDWVEGVKDFLDFEAYLLTHGRPLLEVLEDSDGSDGSDEYRALAVVDAAWRHGAFRGLCRTPGGAEWIGRLGEVCAAMVHQGFKWVRGSGRGVGDWELPALGEAWCKGTAMWGIAGFYGALDEAGADPDNDAALTRFFSVVAAHHMVGATWLAYRGEHPHKAWRADVRGRAPSPEAVRRFGAGAGWPSEMTEVLVRSAEHVNTWVNPPQKKEFIDRTRGLMIGTHTPRLLTRLRELAAELGDAAGDLTPAEQEELVYRSIAWMSDYATYWRARGDGDDQVLEVTTCGALAGVLRETRPNLTQEHVHRMVEWARPRTAHLSEEKQKELLDCVRLTMEVRGRVPGAFPELGSHGSGQVRYVDGAWKLTSDVFLAAHRSNVGGADLNEKQIPWATRFFNSVSKERRRAGVDYLGATDEHSGCPVCDGDELLQSLDNKVNLGIRVCYTAGPLLYDNLLLGEPGDQSLGSC</sequence>
<accession>A0ABN2UUF3</accession>
<dbReference type="RefSeq" id="WP_344668310.1">
    <property type="nucleotide sequence ID" value="NZ_BAAAQN010000034.1"/>
</dbReference>
<keyword evidence="2" id="KW-1185">Reference proteome</keyword>
<evidence type="ECO:0000313" key="1">
    <source>
        <dbReference type="EMBL" id="GAA2042979.1"/>
    </source>
</evidence>
<evidence type="ECO:0000313" key="2">
    <source>
        <dbReference type="Proteomes" id="UP001500751"/>
    </source>
</evidence>
<comment type="caution">
    <text evidence="1">The sequence shown here is derived from an EMBL/GenBank/DDBJ whole genome shotgun (WGS) entry which is preliminary data.</text>
</comment>